<reference evidence="1" key="1">
    <citation type="journal article" date="2023" name="bioRxiv">
        <title>Improved chromosome-level genome assembly for marigold (Tagetes erecta).</title>
        <authorList>
            <person name="Jiang F."/>
            <person name="Yuan L."/>
            <person name="Wang S."/>
            <person name="Wang H."/>
            <person name="Xu D."/>
            <person name="Wang A."/>
            <person name="Fan W."/>
        </authorList>
    </citation>
    <scope>NUCLEOTIDE SEQUENCE</scope>
    <source>
        <strain evidence="1">WSJ</strain>
        <tissue evidence="1">Leaf</tissue>
    </source>
</reference>
<sequence>MENKTKYPKKPNPDKVASFNPKSTSYCSTVVRLRDLFALKCTLSLHHYCLHLWYEIDSISLSLFQSFVAILT</sequence>
<dbReference type="EMBL" id="JAUHHV010000010">
    <property type="protein sequence ID" value="KAK1409341.1"/>
    <property type="molecule type" value="Genomic_DNA"/>
</dbReference>
<organism evidence="1 2">
    <name type="scientific">Tagetes erecta</name>
    <name type="common">African marigold</name>
    <dbReference type="NCBI Taxonomy" id="13708"/>
    <lineage>
        <taxon>Eukaryota</taxon>
        <taxon>Viridiplantae</taxon>
        <taxon>Streptophyta</taxon>
        <taxon>Embryophyta</taxon>
        <taxon>Tracheophyta</taxon>
        <taxon>Spermatophyta</taxon>
        <taxon>Magnoliopsida</taxon>
        <taxon>eudicotyledons</taxon>
        <taxon>Gunneridae</taxon>
        <taxon>Pentapetalae</taxon>
        <taxon>asterids</taxon>
        <taxon>campanulids</taxon>
        <taxon>Asterales</taxon>
        <taxon>Asteraceae</taxon>
        <taxon>Asteroideae</taxon>
        <taxon>Heliantheae alliance</taxon>
        <taxon>Tageteae</taxon>
        <taxon>Tagetes</taxon>
    </lineage>
</organism>
<dbReference type="AlphaFoldDB" id="A0AAD8JTG3"/>
<protein>
    <submittedName>
        <fullName evidence="1">Uncharacterized protein</fullName>
    </submittedName>
</protein>
<comment type="caution">
    <text evidence="1">The sequence shown here is derived from an EMBL/GenBank/DDBJ whole genome shotgun (WGS) entry which is preliminary data.</text>
</comment>
<dbReference type="Proteomes" id="UP001229421">
    <property type="component" value="Unassembled WGS sequence"/>
</dbReference>
<evidence type="ECO:0000313" key="1">
    <source>
        <dbReference type="EMBL" id="KAK1409341.1"/>
    </source>
</evidence>
<name>A0AAD8JTG3_TARER</name>
<keyword evidence="2" id="KW-1185">Reference proteome</keyword>
<proteinExistence type="predicted"/>
<gene>
    <name evidence="1" type="ORF">QVD17_35867</name>
</gene>
<evidence type="ECO:0000313" key="2">
    <source>
        <dbReference type="Proteomes" id="UP001229421"/>
    </source>
</evidence>
<accession>A0AAD8JTG3</accession>